<dbReference type="GO" id="GO:0006310">
    <property type="term" value="P:DNA recombination"/>
    <property type="evidence" value="ECO:0007669"/>
    <property type="project" value="InterPro"/>
</dbReference>
<keyword evidence="7 9" id="KW-0234">DNA repair</keyword>
<keyword evidence="6" id="KW-0067">ATP-binding</keyword>
<dbReference type="InterPro" id="IPR003395">
    <property type="entry name" value="RecF/RecN/SMC_N"/>
</dbReference>
<protein>
    <recommendedName>
        <fullName evidence="3 9">DNA repair protein RecN</fullName>
    </recommendedName>
    <alternativeName>
        <fullName evidence="8 9">Recombination protein N</fullName>
    </alternativeName>
</protein>
<keyword evidence="5 9" id="KW-0227">DNA damage</keyword>
<comment type="function">
    <text evidence="1 9">May be involved in recombinational repair of damaged DNA.</text>
</comment>
<dbReference type="GO" id="GO:0005524">
    <property type="term" value="F:ATP binding"/>
    <property type="evidence" value="ECO:0007669"/>
    <property type="project" value="UniProtKB-KW"/>
</dbReference>
<dbReference type="NCBIfam" id="TIGR00634">
    <property type="entry name" value="recN"/>
    <property type="match status" value="1"/>
</dbReference>
<name>A0A6N3BZ63_9BACT</name>
<comment type="similarity">
    <text evidence="2 9">Belongs to the RecN family.</text>
</comment>
<dbReference type="RefSeq" id="WP_412441629.1">
    <property type="nucleotide sequence ID" value="NZ_CACRUT010000013.1"/>
</dbReference>
<keyword evidence="4" id="KW-0547">Nucleotide-binding</keyword>
<dbReference type="GO" id="GO:0009432">
    <property type="term" value="P:SOS response"/>
    <property type="evidence" value="ECO:0007669"/>
    <property type="project" value="TreeGrafter"/>
</dbReference>
<dbReference type="AlphaFoldDB" id="A0A6N3BZ63"/>
<evidence type="ECO:0000256" key="4">
    <source>
        <dbReference type="ARBA" id="ARBA00022741"/>
    </source>
</evidence>
<evidence type="ECO:0000256" key="8">
    <source>
        <dbReference type="ARBA" id="ARBA00033408"/>
    </source>
</evidence>
<dbReference type="GO" id="GO:0006281">
    <property type="term" value="P:DNA repair"/>
    <property type="evidence" value="ECO:0007669"/>
    <property type="project" value="UniProtKB-KW"/>
</dbReference>
<dbReference type="SUPFAM" id="SSF52540">
    <property type="entry name" value="P-loop containing nucleoside triphosphate hydrolases"/>
    <property type="match status" value="1"/>
</dbReference>
<dbReference type="Pfam" id="PF02463">
    <property type="entry name" value="SMC_N"/>
    <property type="match status" value="1"/>
</dbReference>
<dbReference type="GO" id="GO:0043590">
    <property type="term" value="C:bacterial nucleoid"/>
    <property type="evidence" value="ECO:0007669"/>
    <property type="project" value="TreeGrafter"/>
</dbReference>
<evidence type="ECO:0000256" key="7">
    <source>
        <dbReference type="ARBA" id="ARBA00023204"/>
    </source>
</evidence>
<evidence type="ECO:0000256" key="2">
    <source>
        <dbReference type="ARBA" id="ARBA00009441"/>
    </source>
</evidence>
<dbReference type="FunFam" id="3.40.50.300:FF:000319">
    <property type="entry name" value="DNA repair protein RecN"/>
    <property type="match status" value="1"/>
</dbReference>
<dbReference type="Gene3D" id="3.40.50.300">
    <property type="entry name" value="P-loop containing nucleotide triphosphate hydrolases"/>
    <property type="match status" value="2"/>
</dbReference>
<keyword evidence="10" id="KW-0175">Coiled coil</keyword>
<evidence type="ECO:0000256" key="10">
    <source>
        <dbReference type="SAM" id="Coils"/>
    </source>
</evidence>
<sequence>MLKSLFIQNYALIDTLDIRFEPGFSVITGETGAGKSIILGAIGLLLGQRADSKSIKNGMSKCIIEAVFDLSAYGMQEFFERNDLEFDGKECIVRREITVSGKSRAFINDTPAPVSQLKELGEMLIDVHSQHQNLLLNKENFQLNVIDILAGDKDELQQYKRLYTAYRQAEKALQQARQAAEQARTEEDYITFQLEQLENAALKTGEQEVLEQEAETLTHAEEIKQALYQAGNLLDNEQNGIVNVLKETTHLLDNIGKVYPDGNELASRMESCYIELKDLAGEIAGRTEQVEFNPERLEYVNERLNTIYDLQQKHRVDTLEDLLRIEEEYREKLNAITHSDEHIHALQQQCDQALESMKKQAGRLTSLRQKAASVVERQMKEKLIPLGIPNVQFKVELTPKEVPDETGTDKINFLFSANKNGQLQPISQVASGGEIARVMLSLKAMISGAVKLPTIIFDEIDTGVSGSIAEKMAHIMQEMGALNRQVISITHLPQIAALGSTHYKVYKEDHAEGTSSHIIQLDEKGRVEEIAHMLSGTTLTDAAINNAKELLNQSYRK</sequence>
<proteinExistence type="inferred from homology"/>
<accession>A0A6N3BZ63</accession>
<dbReference type="PIRSF" id="PIRSF003128">
    <property type="entry name" value="RecN"/>
    <property type="match status" value="1"/>
</dbReference>
<dbReference type="PANTHER" id="PTHR11059:SF0">
    <property type="entry name" value="DNA REPAIR PROTEIN RECN"/>
    <property type="match status" value="1"/>
</dbReference>
<dbReference type="EMBL" id="CACRUT010000013">
    <property type="protein sequence ID" value="VYU07391.1"/>
    <property type="molecule type" value="Genomic_DNA"/>
</dbReference>
<evidence type="ECO:0000256" key="3">
    <source>
        <dbReference type="ARBA" id="ARBA00021315"/>
    </source>
</evidence>
<feature type="domain" description="RecF/RecN/SMC N-terminal" evidence="11">
    <location>
        <begin position="1"/>
        <end position="510"/>
    </location>
</feature>
<gene>
    <name evidence="12" type="primary">recN</name>
    <name evidence="12" type="ORF">PCLFYP37_01841</name>
</gene>
<dbReference type="InterPro" id="IPR004604">
    <property type="entry name" value="DNA_recomb/repair_RecN"/>
</dbReference>
<dbReference type="InterPro" id="IPR027417">
    <property type="entry name" value="P-loop_NTPase"/>
</dbReference>
<evidence type="ECO:0000313" key="12">
    <source>
        <dbReference type="EMBL" id="VYU07391.1"/>
    </source>
</evidence>
<evidence type="ECO:0000256" key="5">
    <source>
        <dbReference type="ARBA" id="ARBA00022763"/>
    </source>
</evidence>
<dbReference type="PANTHER" id="PTHR11059">
    <property type="entry name" value="DNA REPAIR PROTEIN RECN"/>
    <property type="match status" value="1"/>
</dbReference>
<feature type="coiled-coil region" evidence="10">
    <location>
        <begin position="156"/>
        <end position="186"/>
    </location>
</feature>
<evidence type="ECO:0000256" key="1">
    <source>
        <dbReference type="ARBA" id="ARBA00003618"/>
    </source>
</evidence>
<organism evidence="12">
    <name type="scientific">Paraprevotella clara</name>
    <dbReference type="NCBI Taxonomy" id="454154"/>
    <lineage>
        <taxon>Bacteria</taxon>
        <taxon>Pseudomonadati</taxon>
        <taxon>Bacteroidota</taxon>
        <taxon>Bacteroidia</taxon>
        <taxon>Bacteroidales</taxon>
        <taxon>Prevotellaceae</taxon>
        <taxon>Paraprevotella</taxon>
    </lineage>
</organism>
<evidence type="ECO:0000256" key="9">
    <source>
        <dbReference type="PIRNR" id="PIRNR003128"/>
    </source>
</evidence>
<evidence type="ECO:0000256" key="6">
    <source>
        <dbReference type="ARBA" id="ARBA00022840"/>
    </source>
</evidence>
<evidence type="ECO:0000259" key="11">
    <source>
        <dbReference type="Pfam" id="PF02463"/>
    </source>
</evidence>
<reference evidence="12" key="1">
    <citation type="submission" date="2019-11" db="EMBL/GenBank/DDBJ databases">
        <authorList>
            <person name="Feng L."/>
        </authorList>
    </citation>
    <scope>NUCLEOTIDE SEQUENCE</scope>
    <source>
        <strain evidence="12">PclaraLFYP37</strain>
    </source>
</reference>
<dbReference type="CDD" id="cd03241">
    <property type="entry name" value="ABC_RecN"/>
    <property type="match status" value="2"/>
</dbReference>